<dbReference type="EMBL" id="PDOA01000008">
    <property type="protein sequence ID" value="PWC28378.1"/>
    <property type="molecule type" value="Genomic_DNA"/>
</dbReference>
<dbReference type="GO" id="GO:0030288">
    <property type="term" value="C:outer membrane-bounded periplasmic space"/>
    <property type="evidence" value="ECO:0007669"/>
    <property type="project" value="UniProtKB-ARBA"/>
</dbReference>
<accession>A0A2U1V381</accession>
<name>A0A2U1V381_9PROT</name>
<dbReference type="GO" id="GO:1904680">
    <property type="term" value="F:peptide transmembrane transporter activity"/>
    <property type="evidence" value="ECO:0007669"/>
    <property type="project" value="TreeGrafter"/>
</dbReference>
<organism evidence="4 5">
    <name type="scientific">Teichococcus aestuarii</name>
    <dbReference type="NCBI Taxonomy" id="568898"/>
    <lineage>
        <taxon>Bacteria</taxon>
        <taxon>Pseudomonadati</taxon>
        <taxon>Pseudomonadota</taxon>
        <taxon>Alphaproteobacteria</taxon>
        <taxon>Acetobacterales</taxon>
        <taxon>Roseomonadaceae</taxon>
        <taxon>Roseomonas</taxon>
    </lineage>
</organism>
<evidence type="ECO:0000259" key="3">
    <source>
        <dbReference type="Pfam" id="PF00496"/>
    </source>
</evidence>
<dbReference type="Gene3D" id="3.90.76.10">
    <property type="entry name" value="Dipeptide-binding Protein, Domain 1"/>
    <property type="match status" value="1"/>
</dbReference>
<dbReference type="SUPFAM" id="SSF53850">
    <property type="entry name" value="Periplasmic binding protein-like II"/>
    <property type="match status" value="1"/>
</dbReference>
<sequence>MAAGASGMIGGLGGLPLPGAVRAALAQSPGSGRTLRYGISMADIPQTTGQPDRGAGAYQFTGHTLYDPLVAWEMDVADRPGRLVPGLATAWETDPADRRRWVFTLRQGVTFHDGSAFDADAVIWNFEKVMNPQAPHFDNRQAAQVRPRLPSVAAWRKLGDMTVEVTTKAVDSLFPYQMLWFLISSPAQYEKLGRDWQKFAFEPSGTGPFRLARLVPRASAELVRNTRYWNPARIPKAERVILVCAPDAVMRTNALISGAVDMIETPAPDLVPQLRAGGMRIVENVTPHVWNYHLSQLEGSPWRDLRLRKAANLAINREEVVALMNGLAKPAVGVVDPSSPWFGKPSFQVTYDPDAARKLVSEAGFGPRNPLKTKFLVATGGSGQMLSMPINEYCQQAMREVGLEIELVPVELEVLYTAWRQGAAGELAKQNGVTANNVAYVTSDPLYALIRFFHSKQVAPTGVNWSHYGNPEVDRLIDEAVTSFDTEAQDRLMSQVHQRVVDEALLVFVVHDTNPHAMSGKVAGYTQAQHWFQDLTTLG</sequence>
<comment type="caution">
    <text evidence="4">The sequence shown here is derived from an EMBL/GenBank/DDBJ whole genome shotgun (WGS) entry which is preliminary data.</text>
</comment>
<dbReference type="Gene3D" id="3.10.105.10">
    <property type="entry name" value="Dipeptide-binding Protein, Domain 3"/>
    <property type="match status" value="1"/>
</dbReference>
<dbReference type="Gene3D" id="3.40.190.10">
    <property type="entry name" value="Periplasmic binding protein-like II"/>
    <property type="match status" value="1"/>
</dbReference>
<dbReference type="CDD" id="cd08495">
    <property type="entry name" value="PBP2_NikA_DppA_OppA_like_8"/>
    <property type="match status" value="1"/>
</dbReference>
<dbReference type="GO" id="GO:0015833">
    <property type="term" value="P:peptide transport"/>
    <property type="evidence" value="ECO:0007669"/>
    <property type="project" value="TreeGrafter"/>
</dbReference>
<dbReference type="OrthoDB" id="9773508at2"/>
<dbReference type="InterPro" id="IPR000914">
    <property type="entry name" value="SBP_5_dom"/>
</dbReference>
<comment type="similarity">
    <text evidence="2">Belongs to the bacterial solute-binding protein 5 family.</text>
</comment>
<keyword evidence="5" id="KW-1185">Reference proteome</keyword>
<dbReference type="InterPro" id="IPR039424">
    <property type="entry name" value="SBP_5"/>
</dbReference>
<dbReference type="Pfam" id="PF00496">
    <property type="entry name" value="SBP_bac_5"/>
    <property type="match status" value="1"/>
</dbReference>
<proteinExistence type="inferred from homology"/>
<dbReference type="GO" id="GO:0043190">
    <property type="term" value="C:ATP-binding cassette (ABC) transporter complex"/>
    <property type="evidence" value="ECO:0007669"/>
    <property type="project" value="InterPro"/>
</dbReference>
<evidence type="ECO:0000313" key="4">
    <source>
        <dbReference type="EMBL" id="PWC28378.1"/>
    </source>
</evidence>
<dbReference type="InterPro" id="IPR030678">
    <property type="entry name" value="Peptide/Ni-bd"/>
</dbReference>
<evidence type="ECO:0000313" key="5">
    <source>
        <dbReference type="Proteomes" id="UP000245048"/>
    </source>
</evidence>
<dbReference type="PANTHER" id="PTHR30290">
    <property type="entry name" value="PERIPLASMIC BINDING COMPONENT OF ABC TRANSPORTER"/>
    <property type="match status" value="1"/>
</dbReference>
<reference evidence="5" key="1">
    <citation type="submission" date="2017-10" db="EMBL/GenBank/DDBJ databases">
        <authorList>
            <person name="Toshchakov S.V."/>
            <person name="Goeva M.A."/>
        </authorList>
    </citation>
    <scope>NUCLEOTIDE SEQUENCE [LARGE SCALE GENOMIC DNA]</scope>
    <source>
        <strain evidence="5">JR1/69-1-13</strain>
    </source>
</reference>
<evidence type="ECO:0000256" key="2">
    <source>
        <dbReference type="ARBA" id="ARBA00005695"/>
    </source>
</evidence>
<dbReference type="Proteomes" id="UP000245048">
    <property type="component" value="Unassembled WGS sequence"/>
</dbReference>
<feature type="domain" description="Solute-binding protein family 5" evidence="3">
    <location>
        <begin position="83"/>
        <end position="456"/>
    </location>
</feature>
<protein>
    <submittedName>
        <fullName evidence="4">ABC transporter substrate-binding protein</fullName>
    </submittedName>
</protein>
<dbReference type="PIRSF" id="PIRSF002741">
    <property type="entry name" value="MppA"/>
    <property type="match status" value="1"/>
</dbReference>
<evidence type="ECO:0000256" key="1">
    <source>
        <dbReference type="ARBA" id="ARBA00004418"/>
    </source>
</evidence>
<gene>
    <name evidence="4" type="ORF">CR165_13535</name>
</gene>
<dbReference type="AlphaFoldDB" id="A0A2U1V381"/>
<comment type="subcellular location">
    <subcellularLocation>
        <location evidence="1">Periplasm</location>
    </subcellularLocation>
</comment>
<dbReference type="PANTHER" id="PTHR30290:SF83">
    <property type="entry name" value="ABC TRANSPORTER SUBSTRATE-BINDING PROTEIN"/>
    <property type="match status" value="1"/>
</dbReference>